<dbReference type="Proteomes" id="UP000602076">
    <property type="component" value="Unassembled WGS sequence"/>
</dbReference>
<feature type="active site" description="For ring-opening step" evidence="4">
    <location>
        <position position="143"/>
    </location>
</feature>
<dbReference type="EC" id="3.5.99.6" evidence="4"/>
<comment type="caution">
    <text evidence="6">The sequence shown here is derived from an EMBL/GenBank/DDBJ whole genome shotgun (WGS) entry which is preliminary data.</text>
</comment>
<dbReference type="GO" id="GO:0004342">
    <property type="term" value="F:glucosamine-6-phosphate deaminase activity"/>
    <property type="evidence" value="ECO:0007669"/>
    <property type="project" value="UniProtKB-UniRule"/>
</dbReference>
<feature type="domain" description="Glucosamine/galactosamine-6-phosphate isomerase" evidence="5">
    <location>
        <begin position="11"/>
        <end position="228"/>
    </location>
</feature>
<name>A0A927CZP6_9BACI</name>
<dbReference type="InterPro" id="IPR037171">
    <property type="entry name" value="NagB/RpiA_transferase-like"/>
</dbReference>
<keyword evidence="3 4" id="KW-0119">Carbohydrate metabolism</keyword>
<comment type="pathway">
    <text evidence="4">Amino-sugar metabolism; N-acetylneuraminate degradation; D-fructose 6-phosphate from N-acetylneuraminate: step 5/5.</text>
</comment>
<evidence type="ECO:0000256" key="2">
    <source>
        <dbReference type="ARBA" id="ARBA00022801"/>
    </source>
</evidence>
<sequence>MQIIKTNNYEEMSRVAAEKIINLVKKKPHAELGLATGGTPEGVYRLLIEDHQANGTSYKQVRTVNLDEYIGLPKEDQNSYFTFMKEKLFNHIDILPENTHVPNGMAGDVNAEADRYESFVHEIGGVDLQILGIGHNGHIAFNEPGTPFDSTTHVIDLTEDTRQANARFFNSIDEVPTKAITMGIQTIMDSKEIILLASGASKAEALKRLVHGEITEQFPASILQKHSHVTIIADEAALQLI</sequence>
<dbReference type="GO" id="GO:0005737">
    <property type="term" value="C:cytoplasm"/>
    <property type="evidence" value="ECO:0007669"/>
    <property type="project" value="TreeGrafter"/>
</dbReference>
<dbReference type="GO" id="GO:0019262">
    <property type="term" value="P:N-acetylneuraminate catabolic process"/>
    <property type="evidence" value="ECO:0007669"/>
    <property type="project" value="UniProtKB-UniRule"/>
</dbReference>
<dbReference type="PROSITE" id="PS01161">
    <property type="entry name" value="GLC_GALNAC_ISOMERASE"/>
    <property type="match status" value="1"/>
</dbReference>
<dbReference type="GO" id="GO:0042802">
    <property type="term" value="F:identical protein binding"/>
    <property type="evidence" value="ECO:0007669"/>
    <property type="project" value="TreeGrafter"/>
</dbReference>
<comment type="similarity">
    <text evidence="4">Belongs to the glucosamine/galactosamine-6-phosphate isomerase family. NagB subfamily.</text>
</comment>
<dbReference type="HAMAP" id="MF_01241">
    <property type="entry name" value="GlcN6P_deamin"/>
    <property type="match status" value="1"/>
</dbReference>
<accession>A0A927CZP6</accession>
<dbReference type="GO" id="GO:0006046">
    <property type="term" value="P:N-acetylglucosamine catabolic process"/>
    <property type="evidence" value="ECO:0007669"/>
    <property type="project" value="UniProtKB-UniRule"/>
</dbReference>
<dbReference type="AlphaFoldDB" id="A0A927CZP6"/>
<comment type="caution">
    <text evidence="4">Lacks conserved residue(s) required for the propagation of feature annotation.</text>
</comment>
<dbReference type="InterPro" id="IPR004547">
    <property type="entry name" value="Glucosamine6P_isomerase"/>
</dbReference>
<dbReference type="GO" id="GO:0006043">
    <property type="term" value="P:glucosamine catabolic process"/>
    <property type="evidence" value="ECO:0007669"/>
    <property type="project" value="TreeGrafter"/>
</dbReference>
<evidence type="ECO:0000313" key="6">
    <source>
        <dbReference type="EMBL" id="MBD3108750.1"/>
    </source>
</evidence>
<feature type="active site" description="For ring-opening step" evidence="4">
    <location>
        <position position="136"/>
    </location>
</feature>
<keyword evidence="7" id="KW-1185">Reference proteome</keyword>
<dbReference type="InterPro" id="IPR018321">
    <property type="entry name" value="Glucosamine6P_isomerase_CS"/>
</dbReference>
<proteinExistence type="inferred from homology"/>
<evidence type="ECO:0000256" key="4">
    <source>
        <dbReference type="HAMAP-Rule" id="MF_01241"/>
    </source>
</evidence>
<evidence type="ECO:0000313" key="7">
    <source>
        <dbReference type="Proteomes" id="UP000602076"/>
    </source>
</evidence>
<evidence type="ECO:0000256" key="1">
    <source>
        <dbReference type="ARBA" id="ARBA00000644"/>
    </source>
</evidence>
<dbReference type="InterPro" id="IPR006148">
    <property type="entry name" value="Glc/Gal-6P_isomerase"/>
</dbReference>
<comment type="function">
    <text evidence="4">Catalyzes the reversible isomerization-deamination of glucosamine 6-phosphate (GlcN6P) to form fructose 6-phosphate (Fru6P) and ammonium ion.</text>
</comment>
<protein>
    <recommendedName>
        <fullName evidence="4">Glucosamine-6-phosphate deaminase</fullName>
        <ecNumber evidence="4">3.5.99.6</ecNumber>
    </recommendedName>
    <alternativeName>
        <fullName evidence="4">GlcN6P deaminase</fullName>
        <shortName evidence="4">GNPDA</shortName>
    </alternativeName>
    <alternativeName>
        <fullName evidence="4">Glucosamine-6-phosphate isomerase</fullName>
    </alternativeName>
</protein>
<dbReference type="PANTHER" id="PTHR11280:SF5">
    <property type="entry name" value="GLUCOSAMINE-6-PHOSPHATE ISOMERASE"/>
    <property type="match status" value="1"/>
</dbReference>
<dbReference type="FunFam" id="3.40.50.1360:FF:000003">
    <property type="entry name" value="Glucosamine-6-phosphate deaminase"/>
    <property type="match status" value="1"/>
</dbReference>
<dbReference type="PANTHER" id="PTHR11280">
    <property type="entry name" value="GLUCOSAMINE-6-PHOSPHATE ISOMERASE"/>
    <property type="match status" value="1"/>
</dbReference>
<dbReference type="SUPFAM" id="SSF100950">
    <property type="entry name" value="NagB/RpiA/CoA transferase-like"/>
    <property type="match status" value="1"/>
</dbReference>
<dbReference type="RefSeq" id="WP_190998418.1">
    <property type="nucleotide sequence ID" value="NZ_JACXSI010000023.1"/>
</dbReference>
<evidence type="ECO:0000256" key="3">
    <source>
        <dbReference type="ARBA" id="ARBA00023277"/>
    </source>
</evidence>
<dbReference type="Gene3D" id="3.40.50.1360">
    <property type="match status" value="1"/>
</dbReference>
<keyword evidence="2 4" id="KW-0378">Hydrolase</keyword>
<dbReference type="GO" id="GO:0005975">
    <property type="term" value="P:carbohydrate metabolic process"/>
    <property type="evidence" value="ECO:0007669"/>
    <property type="project" value="InterPro"/>
</dbReference>
<dbReference type="NCBIfam" id="TIGR00502">
    <property type="entry name" value="nagB"/>
    <property type="match status" value="1"/>
</dbReference>
<reference evidence="6" key="1">
    <citation type="submission" date="2020-09" db="EMBL/GenBank/DDBJ databases">
        <title>Bacillus faecalis sp. nov., a moderately halophilic bacterium isolated from cow faeces.</title>
        <authorList>
            <person name="Jiang L."/>
            <person name="Lee J."/>
        </authorList>
    </citation>
    <scope>NUCLEOTIDE SEQUENCE</scope>
    <source>
        <strain evidence="6">AGMB 02131</strain>
    </source>
</reference>
<evidence type="ECO:0000259" key="5">
    <source>
        <dbReference type="Pfam" id="PF01182"/>
    </source>
</evidence>
<dbReference type="EMBL" id="JACXSI010000023">
    <property type="protein sequence ID" value="MBD3108750.1"/>
    <property type="molecule type" value="Genomic_DNA"/>
</dbReference>
<organism evidence="6 7">
    <name type="scientific">Peribacillus faecalis</name>
    <dbReference type="NCBI Taxonomy" id="2772559"/>
    <lineage>
        <taxon>Bacteria</taxon>
        <taxon>Bacillati</taxon>
        <taxon>Bacillota</taxon>
        <taxon>Bacilli</taxon>
        <taxon>Bacillales</taxon>
        <taxon>Bacillaceae</taxon>
        <taxon>Peribacillus</taxon>
    </lineage>
</organism>
<comment type="catalytic activity">
    <reaction evidence="1 4">
        <text>alpha-D-glucosamine 6-phosphate + H2O = beta-D-fructose 6-phosphate + NH4(+)</text>
        <dbReference type="Rhea" id="RHEA:12172"/>
        <dbReference type="ChEBI" id="CHEBI:15377"/>
        <dbReference type="ChEBI" id="CHEBI:28938"/>
        <dbReference type="ChEBI" id="CHEBI:57634"/>
        <dbReference type="ChEBI" id="CHEBI:75989"/>
        <dbReference type="EC" id="3.5.99.6"/>
    </reaction>
</comment>
<dbReference type="CDD" id="cd01399">
    <property type="entry name" value="GlcN6P_deaminase"/>
    <property type="match status" value="1"/>
</dbReference>
<dbReference type="Pfam" id="PF01182">
    <property type="entry name" value="Glucosamine_iso"/>
    <property type="match status" value="1"/>
</dbReference>
<feature type="active site" description="Proton acceptor; for enolization step" evidence="4">
    <location>
        <position position="67"/>
    </location>
</feature>
<gene>
    <name evidence="4 6" type="primary">nagB</name>
    <name evidence="6" type="ORF">IEO70_10260</name>
</gene>
<feature type="active site" description="Proton acceptor; for ring-opening step" evidence="4">
    <location>
        <position position="138"/>
    </location>
</feature>